<evidence type="ECO:0000313" key="1">
    <source>
        <dbReference type="EMBL" id="UOQ60369.1"/>
    </source>
</evidence>
<dbReference type="EMBL" id="CP095043">
    <property type="protein sequence ID" value="UOQ60369.1"/>
    <property type="molecule type" value="Genomic_DNA"/>
</dbReference>
<organism evidence="1 2">
    <name type="scientific">Leucobacter rhizosphaerae</name>
    <dbReference type="NCBI Taxonomy" id="2932245"/>
    <lineage>
        <taxon>Bacteria</taxon>
        <taxon>Bacillati</taxon>
        <taxon>Actinomycetota</taxon>
        <taxon>Actinomycetes</taxon>
        <taxon>Micrococcales</taxon>
        <taxon>Microbacteriaceae</taxon>
        <taxon>Leucobacter</taxon>
    </lineage>
</organism>
<accession>A0ABY4FW21</accession>
<protein>
    <recommendedName>
        <fullName evidence="3">Antitoxin VbhA domain-containing protein</fullName>
    </recommendedName>
</protein>
<evidence type="ECO:0008006" key="3">
    <source>
        <dbReference type="Google" id="ProtNLM"/>
    </source>
</evidence>
<proteinExistence type="predicted"/>
<keyword evidence="2" id="KW-1185">Reference proteome</keyword>
<evidence type="ECO:0000313" key="2">
    <source>
        <dbReference type="Proteomes" id="UP000831775"/>
    </source>
</evidence>
<name>A0ABY4FW21_9MICO</name>
<sequence length="68" mass="7399">MAYDMARLKGASSQIIFDIADRYGHEPAAGIEARLRSAIVAAGQEPSEHVATIARRIADGDRGEELFR</sequence>
<gene>
    <name evidence="1" type="ORF">MUN76_15270</name>
</gene>
<reference evidence="1 2" key="1">
    <citation type="submission" date="2022-04" db="EMBL/GenBank/DDBJ databases">
        <title>Leucobacter sp. isolated from rhizosphere of onion.</title>
        <authorList>
            <person name="Won M."/>
            <person name="Lee C.-M."/>
            <person name="Woen H.-Y."/>
            <person name="Kwon S.-W."/>
        </authorList>
    </citation>
    <scope>NUCLEOTIDE SEQUENCE [LARGE SCALE GENOMIC DNA]</scope>
    <source>
        <strain evidence="1 2">H25R-14</strain>
    </source>
</reference>
<dbReference type="Proteomes" id="UP000831775">
    <property type="component" value="Chromosome"/>
</dbReference>
<dbReference type="RefSeq" id="WP_244685945.1">
    <property type="nucleotide sequence ID" value="NZ_CP095043.1"/>
</dbReference>